<reference evidence="2" key="1">
    <citation type="submission" date="2020-11" db="EMBL/GenBank/DDBJ databases">
        <authorList>
            <consortium name="DOE Joint Genome Institute"/>
            <person name="Ahrendt S."/>
            <person name="Riley R."/>
            <person name="Andreopoulos W."/>
            <person name="Labutti K."/>
            <person name="Pangilinan J."/>
            <person name="Ruiz-Duenas F.J."/>
            <person name="Barrasa J.M."/>
            <person name="Sanchez-Garcia M."/>
            <person name="Camarero S."/>
            <person name="Miyauchi S."/>
            <person name="Serrano A."/>
            <person name="Linde D."/>
            <person name="Babiker R."/>
            <person name="Drula E."/>
            <person name="Ayuso-Fernandez I."/>
            <person name="Pacheco R."/>
            <person name="Padilla G."/>
            <person name="Ferreira P."/>
            <person name="Barriuso J."/>
            <person name="Kellner H."/>
            <person name="Castanera R."/>
            <person name="Alfaro M."/>
            <person name="Ramirez L."/>
            <person name="Pisabarro A.G."/>
            <person name="Kuo A."/>
            <person name="Tritt A."/>
            <person name="Lipzen A."/>
            <person name="He G."/>
            <person name="Yan M."/>
            <person name="Ng V."/>
            <person name="Cullen D."/>
            <person name="Martin F."/>
            <person name="Rosso M.-N."/>
            <person name="Henrissat B."/>
            <person name="Hibbett D."/>
            <person name="Martinez A.T."/>
            <person name="Grigoriev I.V."/>
        </authorList>
    </citation>
    <scope>NUCLEOTIDE SEQUENCE</scope>
    <source>
        <strain evidence="2">AH 40177</strain>
    </source>
</reference>
<keyword evidence="3" id="KW-1185">Reference proteome</keyword>
<dbReference type="OrthoDB" id="2955859at2759"/>
<name>A0A9P5PSP4_9AGAR</name>
<gene>
    <name evidence="2" type="ORF">BDP27DRAFT_1364621</name>
</gene>
<protein>
    <submittedName>
        <fullName evidence="2">Uncharacterized protein</fullName>
    </submittedName>
</protein>
<dbReference type="EMBL" id="JADNRY010000068">
    <property type="protein sequence ID" value="KAF9067812.1"/>
    <property type="molecule type" value="Genomic_DNA"/>
</dbReference>
<feature type="region of interest" description="Disordered" evidence="1">
    <location>
        <begin position="47"/>
        <end position="80"/>
    </location>
</feature>
<proteinExistence type="predicted"/>
<feature type="compositionally biased region" description="Basic and acidic residues" evidence="1">
    <location>
        <begin position="66"/>
        <end position="78"/>
    </location>
</feature>
<dbReference type="AlphaFoldDB" id="A0A9P5PSP4"/>
<accession>A0A9P5PSP4</accession>
<dbReference type="PANTHER" id="PTHR33096:SF1">
    <property type="entry name" value="CXC1-LIKE CYSTEINE CLUSTER ASSOCIATED WITH KDZ TRANSPOSASES DOMAIN-CONTAINING PROTEIN"/>
    <property type="match status" value="1"/>
</dbReference>
<organism evidence="2 3">
    <name type="scientific">Rhodocollybia butyracea</name>
    <dbReference type="NCBI Taxonomy" id="206335"/>
    <lineage>
        <taxon>Eukaryota</taxon>
        <taxon>Fungi</taxon>
        <taxon>Dikarya</taxon>
        <taxon>Basidiomycota</taxon>
        <taxon>Agaricomycotina</taxon>
        <taxon>Agaricomycetes</taxon>
        <taxon>Agaricomycetidae</taxon>
        <taxon>Agaricales</taxon>
        <taxon>Marasmiineae</taxon>
        <taxon>Omphalotaceae</taxon>
        <taxon>Rhodocollybia</taxon>
    </lineage>
</organism>
<sequence>MAWPLKVLYLAICGQEDVHGVINGRTSKLVPEAMVFPDLYGSIKKMVSPTGRGMPSMEEVEDEEDPRPSKRAREEDSPLTRPSEYLRSRCPLCFGGKTKFDEGYDVIVCLNACFTQKHNKQVQDPKFSHLNSIFISPEEVKVWRERGNGNTTCMHSWTSSFNIYLQLTLLGYCIILAANLNKAALNMDGHVNISIILGNAVDLVFWMARVVNASGTQSFADNESLRGYGIWLAQKWNNAQARHQEAQQDVDFSMRSPEFLREQWEMQKHAVTRPLPRQSHSAGQKAVEETLRLRKARDTLHDSIKDLQCVLTCRDSELYKIAEADLELPELRDKLASVQQSLSARERAFASERKLHNHTESSVKRCNPGIQSVAQQFNQLQVRMATAVKARRAPSNAVVPRPILMDKLFDLDDDDAIWDDIGLGDSDDLVEVPLWLSDEQVRTGIGGILLWDCSVDELQCLRYELSVLGEWFQEEWDTLVFGMSTTDDANLLFQLNEQCTNLIQLGLGWTQALSNLPADVRPSFIGPEPAQWMEIEQETDADQHMDTLALADAQSFGDM</sequence>
<comment type="caution">
    <text evidence="2">The sequence shown here is derived from an EMBL/GenBank/DDBJ whole genome shotgun (WGS) entry which is preliminary data.</text>
</comment>
<evidence type="ECO:0000256" key="1">
    <source>
        <dbReference type="SAM" id="MobiDB-lite"/>
    </source>
</evidence>
<evidence type="ECO:0000313" key="3">
    <source>
        <dbReference type="Proteomes" id="UP000772434"/>
    </source>
</evidence>
<dbReference type="PANTHER" id="PTHR33096">
    <property type="entry name" value="CXC2 DOMAIN-CONTAINING PROTEIN"/>
    <property type="match status" value="1"/>
</dbReference>
<dbReference type="Proteomes" id="UP000772434">
    <property type="component" value="Unassembled WGS sequence"/>
</dbReference>
<evidence type="ECO:0000313" key="2">
    <source>
        <dbReference type="EMBL" id="KAF9067812.1"/>
    </source>
</evidence>